<keyword evidence="2" id="KW-0378">Hydrolase</keyword>
<name>A0AAJ1EYG8_9ACTO</name>
<gene>
    <name evidence="2" type="ORF">L0M99_07190</name>
</gene>
<keyword evidence="2" id="KW-0540">Nuclease</keyword>
<dbReference type="GO" id="GO:0003676">
    <property type="term" value="F:nucleic acid binding"/>
    <property type="evidence" value="ECO:0007669"/>
    <property type="project" value="InterPro"/>
</dbReference>
<dbReference type="InterPro" id="IPR052892">
    <property type="entry name" value="NA-targeting_endonuclease"/>
</dbReference>
<organism evidence="2 3">
    <name type="scientific">Varibaculum cambriense</name>
    <dbReference type="NCBI Taxonomy" id="184870"/>
    <lineage>
        <taxon>Bacteria</taxon>
        <taxon>Bacillati</taxon>
        <taxon>Actinomycetota</taxon>
        <taxon>Actinomycetes</taxon>
        <taxon>Actinomycetales</taxon>
        <taxon>Actinomycetaceae</taxon>
        <taxon>Varibaculum</taxon>
    </lineage>
</organism>
<dbReference type="EMBL" id="JAKNHJ010000013">
    <property type="protein sequence ID" value="MCG4618276.1"/>
    <property type="molecule type" value="Genomic_DNA"/>
</dbReference>
<sequence length="95" mass="11040">MVRWKELPGRVRRELTQQIAERDGWVCQLCGLPISRYPLRRRDQLTADHIIPESWGGVSTIDNLRAAHWGCNSARGNKMKRRVVIYDILREVLSA</sequence>
<comment type="caution">
    <text evidence="2">The sequence shown here is derived from an EMBL/GenBank/DDBJ whole genome shotgun (WGS) entry which is preliminary data.</text>
</comment>
<dbReference type="GO" id="GO:0008270">
    <property type="term" value="F:zinc ion binding"/>
    <property type="evidence" value="ECO:0007669"/>
    <property type="project" value="InterPro"/>
</dbReference>
<evidence type="ECO:0000259" key="1">
    <source>
        <dbReference type="SMART" id="SM00507"/>
    </source>
</evidence>
<dbReference type="SMART" id="SM00507">
    <property type="entry name" value="HNHc"/>
    <property type="match status" value="1"/>
</dbReference>
<dbReference type="PANTHER" id="PTHR33877">
    <property type="entry name" value="SLL1193 PROTEIN"/>
    <property type="match status" value="1"/>
</dbReference>
<keyword evidence="2" id="KW-0255">Endonuclease</keyword>
<reference evidence="2" key="1">
    <citation type="submission" date="2022-01" db="EMBL/GenBank/DDBJ databases">
        <title>Collection of gut derived symbiotic bacterial strains cultured from healthy donors.</title>
        <authorList>
            <person name="Lin H."/>
            <person name="Kohout C."/>
            <person name="Waligurski E."/>
            <person name="Pamer E.G."/>
        </authorList>
    </citation>
    <scope>NUCLEOTIDE SEQUENCE</scope>
    <source>
        <strain evidence="2">DFI.7.46</strain>
    </source>
</reference>
<dbReference type="Pfam" id="PF01844">
    <property type="entry name" value="HNH"/>
    <property type="match status" value="1"/>
</dbReference>
<dbReference type="InterPro" id="IPR003615">
    <property type="entry name" value="HNH_nuc"/>
</dbReference>
<protein>
    <submittedName>
        <fullName evidence="2">HNH endonuclease</fullName>
    </submittedName>
</protein>
<evidence type="ECO:0000313" key="2">
    <source>
        <dbReference type="EMBL" id="MCG4618276.1"/>
    </source>
</evidence>
<dbReference type="AlphaFoldDB" id="A0AAJ1EYG8"/>
<dbReference type="GO" id="GO:0004519">
    <property type="term" value="F:endonuclease activity"/>
    <property type="evidence" value="ECO:0007669"/>
    <property type="project" value="UniProtKB-KW"/>
</dbReference>
<dbReference type="RefSeq" id="WP_238128217.1">
    <property type="nucleotide sequence ID" value="NZ_JAKNHJ010000013.1"/>
</dbReference>
<accession>A0AAJ1EYG8</accession>
<feature type="domain" description="HNH nuclease" evidence="1">
    <location>
        <begin position="14"/>
        <end position="73"/>
    </location>
</feature>
<dbReference type="Proteomes" id="UP001200537">
    <property type="component" value="Unassembled WGS sequence"/>
</dbReference>
<dbReference type="PANTHER" id="PTHR33877:SF1">
    <property type="entry name" value="TYPE IV METHYL-DIRECTED RESTRICTION ENZYME ECOKMCRA"/>
    <property type="match status" value="1"/>
</dbReference>
<dbReference type="InterPro" id="IPR002711">
    <property type="entry name" value="HNH"/>
</dbReference>
<proteinExistence type="predicted"/>
<evidence type="ECO:0000313" key="3">
    <source>
        <dbReference type="Proteomes" id="UP001200537"/>
    </source>
</evidence>
<dbReference type="Gene3D" id="1.10.30.50">
    <property type="match status" value="1"/>
</dbReference>
<dbReference type="CDD" id="cd00085">
    <property type="entry name" value="HNHc"/>
    <property type="match status" value="1"/>
</dbReference>